<dbReference type="AlphaFoldDB" id="A0A103XNI9"/>
<keyword evidence="2" id="KW-1185">Reference proteome</keyword>
<protein>
    <submittedName>
        <fullName evidence="1">Uncharacterized protein</fullName>
    </submittedName>
</protein>
<dbReference type="EMBL" id="LEKV01004585">
    <property type="protein sequence ID" value="KVH93935.1"/>
    <property type="molecule type" value="Genomic_DNA"/>
</dbReference>
<gene>
    <name evidence="1" type="ORF">Ccrd_004017</name>
</gene>
<dbReference type="Proteomes" id="UP000243975">
    <property type="component" value="Unassembled WGS sequence"/>
</dbReference>
<accession>A0A103XNI9</accession>
<proteinExistence type="predicted"/>
<reference evidence="1 2" key="1">
    <citation type="journal article" date="2016" name="Sci. Rep.">
        <title>The genome sequence of the outbreeding globe artichoke constructed de novo incorporating a phase-aware low-pass sequencing strategy of F1 progeny.</title>
        <authorList>
            <person name="Scaglione D."/>
            <person name="Reyes-Chin-Wo S."/>
            <person name="Acquadro A."/>
            <person name="Froenicke L."/>
            <person name="Portis E."/>
            <person name="Beitel C."/>
            <person name="Tirone M."/>
            <person name="Mauro R."/>
            <person name="Lo Monaco A."/>
            <person name="Mauromicale G."/>
            <person name="Faccioli P."/>
            <person name="Cattivelli L."/>
            <person name="Rieseberg L."/>
            <person name="Michelmore R."/>
            <person name="Lanteri S."/>
        </authorList>
    </citation>
    <scope>NUCLEOTIDE SEQUENCE [LARGE SCALE GENOMIC DNA]</scope>
    <source>
        <strain evidence="1">2C</strain>
    </source>
</reference>
<organism evidence="1 2">
    <name type="scientific">Cynara cardunculus var. scolymus</name>
    <name type="common">Globe artichoke</name>
    <name type="synonym">Cynara scolymus</name>
    <dbReference type="NCBI Taxonomy" id="59895"/>
    <lineage>
        <taxon>Eukaryota</taxon>
        <taxon>Viridiplantae</taxon>
        <taxon>Streptophyta</taxon>
        <taxon>Embryophyta</taxon>
        <taxon>Tracheophyta</taxon>
        <taxon>Spermatophyta</taxon>
        <taxon>Magnoliopsida</taxon>
        <taxon>eudicotyledons</taxon>
        <taxon>Gunneridae</taxon>
        <taxon>Pentapetalae</taxon>
        <taxon>asterids</taxon>
        <taxon>campanulids</taxon>
        <taxon>Asterales</taxon>
        <taxon>Asteraceae</taxon>
        <taxon>Carduoideae</taxon>
        <taxon>Cardueae</taxon>
        <taxon>Carduinae</taxon>
        <taxon>Cynara</taxon>
    </lineage>
</organism>
<sequence>MAAMAAPIIGPTQNNHCTQFNPVQQAYINMITAAPKLRAGLIPVPRREVNVLTGTWESRAFLLGSVAEKTVYTRTKVPMISAPNPVPLL</sequence>
<comment type="caution">
    <text evidence="1">The sequence shown here is derived from an EMBL/GenBank/DDBJ whole genome shotgun (WGS) entry which is preliminary data.</text>
</comment>
<evidence type="ECO:0000313" key="1">
    <source>
        <dbReference type="EMBL" id="KVH93935.1"/>
    </source>
</evidence>
<name>A0A103XNI9_CYNCS</name>
<dbReference type="Gramene" id="KVH93935">
    <property type="protein sequence ID" value="KVH93935"/>
    <property type="gene ID" value="Ccrd_004017"/>
</dbReference>
<evidence type="ECO:0000313" key="2">
    <source>
        <dbReference type="Proteomes" id="UP000243975"/>
    </source>
</evidence>